<dbReference type="GO" id="GO:0005634">
    <property type="term" value="C:nucleus"/>
    <property type="evidence" value="ECO:0007669"/>
    <property type="project" value="TreeGrafter"/>
</dbReference>
<feature type="compositionally biased region" description="Polar residues" evidence="2">
    <location>
        <begin position="581"/>
        <end position="595"/>
    </location>
</feature>
<feature type="compositionally biased region" description="Basic residues" evidence="2">
    <location>
        <begin position="138"/>
        <end position="149"/>
    </location>
</feature>
<dbReference type="OrthoDB" id="78296at2759"/>
<evidence type="ECO:0000313" key="4">
    <source>
        <dbReference type="EMBL" id="PWN34658.1"/>
    </source>
</evidence>
<feature type="compositionally biased region" description="Basic and acidic residues" evidence="2">
    <location>
        <begin position="36"/>
        <end position="50"/>
    </location>
</feature>
<feature type="region of interest" description="Disordered" evidence="2">
    <location>
        <begin position="1"/>
        <end position="245"/>
    </location>
</feature>
<reference evidence="4 5" key="1">
    <citation type="journal article" date="2018" name="Mol. Biol. Evol.">
        <title>Broad Genomic Sampling Reveals a Smut Pathogenic Ancestry of the Fungal Clade Ustilaginomycotina.</title>
        <authorList>
            <person name="Kijpornyongpan T."/>
            <person name="Mondo S.J."/>
            <person name="Barry K."/>
            <person name="Sandor L."/>
            <person name="Lee J."/>
            <person name="Lipzen A."/>
            <person name="Pangilinan J."/>
            <person name="LaButti K."/>
            <person name="Hainaut M."/>
            <person name="Henrissat B."/>
            <person name="Grigoriev I.V."/>
            <person name="Spatafora J.W."/>
            <person name="Aime M.C."/>
        </authorList>
    </citation>
    <scope>NUCLEOTIDE SEQUENCE [LARGE SCALE GENOMIC DNA]</scope>
    <source>
        <strain evidence="4 5">MCA 3882</strain>
    </source>
</reference>
<dbReference type="InterPro" id="IPR013272">
    <property type="entry name" value="Vps72/YL1_C"/>
</dbReference>
<organism evidence="4 5">
    <name type="scientific">Meira miltonrushii</name>
    <dbReference type="NCBI Taxonomy" id="1280837"/>
    <lineage>
        <taxon>Eukaryota</taxon>
        <taxon>Fungi</taxon>
        <taxon>Dikarya</taxon>
        <taxon>Basidiomycota</taxon>
        <taxon>Ustilaginomycotina</taxon>
        <taxon>Exobasidiomycetes</taxon>
        <taxon>Exobasidiales</taxon>
        <taxon>Brachybasidiaceae</taxon>
        <taxon>Meira</taxon>
    </lineage>
</organism>
<sequence length="691" mass="75569">MSDEDGDLDKMAGPSSAPAVEALSAGRSRRATAGNRMRELLEQERERIAAEGEDPSLSTSRKGVDEDNSSKKKKKKSGKSGEEDEDAIFQNEDDDVDFQELEGGEDIIDSDFDLSSDQGEDDEEAGERALEAEERAARRASKAKSKAKSKAIPTQVKRTALPPKSALANDGDEAEGSARPAKQKKRISFAPTVNGEDSADKRNQRSSKRKSAIEFSESVQARLKEDEERRARQMEHAQPKRKKVRLSQADLIAEALEMEEQNRQSLKVFLQGEEDRRERERKRGKKKMEGPFMRWRSVTIQYGDEANVKHRPHSRIEVIDANSAANVTQDPVFAARQAAIKEREARLAAEGRERSTSGPVAENKDVDNAQGQEAEPVSLGEKADTADAQDTMDVDSTNRVEASEISLQIGQEESSTQSTAGEGAKETETTNDTSAPSTSAVADSEAVALPLDKKDATSQENKETTGADSEQVDGKGEEAEVVVLKTEKEARAFLSLHELPSSTHWTTMFSYILGDHVDWSRYPYVNPRNRPLRPRISVCPITGLPAKYRDPRSGIPFANREAYANLTAIIKGEFRWSGSGTNTGNAVDDVSTSKSLSKKADQPKKLPRYDPMEMGCFLDRISEPGANNVRLRAEERLTTVNVIKTIGATASSSGYVPVNTLAPGDEQALMEAALALPAGTTRSGGRRSAAK</sequence>
<dbReference type="PANTHER" id="PTHR13275">
    <property type="entry name" value="YL-1 PROTEIN TRANSCRIPTION FACTOR-LIKE 1"/>
    <property type="match status" value="1"/>
</dbReference>
<feature type="region of interest" description="Disordered" evidence="2">
    <location>
        <begin position="581"/>
        <end position="605"/>
    </location>
</feature>
<dbReference type="AlphaFoldDB" id="A0A316VC16"/>
<feature type="compositionally biased region" description="Acidic residues" evidence="2">
    <location>
        <begin position="82"/>
        <end position="125"/>
    </location>
</feature>
<dbReference type="RefSeq" id="XP_025354960.1">
    <property type="nucleotide sequence ID" value="XM_025498554.1"/>
</dbReference>
<feature type="compositionally biased region" description="Basic and acidic residues" evidence="2">
    <location>
        <begin position="344"/>
        <end position="355"/>
    </location>
</feature>
<dbReference type="PANTHER" id="PTHR13275:SF4">
    <property type="entry name" value="VACUOLAR PROTEIN SORTING-ASSOCIATED PROTEIN 72 HOMOLOG"/>
    <property type="match status" value="1"/>
</dbReference>
<evidence type="ECO:0000313" key="5">
    <source>
        <dbReference type="Proteomes" id="UP000245771"/>
    </source>
</evidence>
<feature type="compositionally biased region" description="Polar residues" evidence="2">
    <location>
        <begin position="403"/>
        <end position="418"/>
    </location>
</feature>
<comment type="similarity">
    <text evidence="1">Belongs to the VPS72/YL1 family.</text>
</comment>
<dbReference type="InParanoid" id="A0A316VC16"/>
<feature type="compositionally biased region" description="Basic and acidic residues" evidence="2">
    <location>
        <begin position="222"/>
        <end position="238"/>
    </location>
</feature>
<dbReference type="Pfam" id="PF05764">
    <property type="entry name" value="YL1"/>
    <property type="match status" value="1"/>
</dbReference>
<dbReference type="EMBL" id="KZ819603">
    <property type="protein sequence ID" value="PWN34658.1"/>
    <property type="molecule type" value="Genomic_DNA"/>
</dbReference>
<feature type="domain" description="Vps72/YL1 C-terminal" evidence="3">
    <location>
        <begin position="537"/>
        <end position="566"/>
    </location>
</feature>
<evidence type="ECO:0000256" key="1">
    <source>
        <dbReference type="ARBA" id="ARBA00006832"/>
    </source>
</evidence>
<feature type="region of interest" description="Disordered" evidence="2">
    <location>
        <begin position="344"/>
        <end position="477"/>
    </location>
</feature>
<feature type="compositionally biased region" description="Basic and acidic residues" evidence="2">
    <location>
        <begin position="451"/>
        <end position="465"/>
    </location>
</feature>
<feature type="compositionally biased region" description="Basic and acidic residues" evidence="2">
    <location>
        <begin position="126"/>
        <end position="137"/>
    </location>
</feature>
<name>A0A316VC16_9BASI</name>
<protein>
    <submittedName>
        <fullName evidence="4">YL1-domain-containing protein</fullName>
    </submittedName>
</protein>
<dbReference type="Proteomes" id="UP000245771">
    <property type="component" value="Unassembled WGS sequence"/>
</dbReference>
<evidence type="ECO:0000256" key="2">
    <source>
        <dbReference type="SAM" id="MobiDB-lite"/>
    </source>
</evidence>
<evidence type="ECO:0000259" key="3">
    <source>
        <dbReference type="SMART" id="SM00993"/>
    </source>
</evidence>
<dbReference type="SMART" id="SM00993">
    <property type="entry name" value="YL1_C"/>
    <property type="match status" value="1"/>
</dbReference>
<keyword evidence="5" id="KW-1185">Reference proteome</keyword>
<dbReference type="GeneID" id="37020335"/>
<gene>
    <name evidence="4" type="ORF">FA14DRAFT_160170</name>
</gene>
<dbReference type="InterPro" id="IPR046757">
    <property type="entry name" value="YL1_N"/>
</dbReference>
<feature type="compositionally biased region" description="Polar residues" evidence="2">
    <location>
        <begin position="431"/>
        <end position="441"/>
    </location>
</feature>
<dbReference type="Pfam" id="PF08265">
    <property type="entry name" value="YL1_C"/>
    <property type="match status" value="1"/>
</dbReference>
<dbReference type="STRING" id="1280837.A0A316VC16"/>
<accession>A0A316VC16</accession>
<proteinExistence type="inferred from homology"/>